<accession>A0A369J7G4</accession>
<keyword evidence="3" id="KW-0472">Membrane</keyword>
<keyword evidence="3" id="KW-1133">Transmembrane helix</keyword>
<dbReference type="Pfam" id="PF07690">
    <property type="entry name" value="MFS_1"/>
    <property type="match status" value="1"/>
</dbReference>
<dbReference type="OrthoDB" id="6499973at2759"/>
<dbReference type="SUPFAM" id="SSF103473">
    <property type="entry name" value="MFS general substrate transporter"/>
    <property type="match status" value="1"/>
</dbReference>
<name>A0A369J7G4_HYPMA</name>
<feature type="transmembrane region" description="Helical" evidence="3">
    <location>
        <begin position="200"/>
        <end position="220"/>
    </location>
</feature>
<feature type="transmembrane region" description="Helical" evidence="3">
    <location>
        <begin position="245"/>
        <end position="269"/>
    </location>
</feature>
<evidence type="ECO:0000313" key="4">
    <source>
        <dbReference type="EMBL" id="RDB15653.1"/>
    </source>
</evidence>
<dbReference type="InterPro" id="IPR050327">
    <property type="entry name" value="Proton-linked_MCT"/>
</dbReference>
<comment type="caution">
    <text evidence="4">The sequence shown here is derived from an EMBL/GenBank/DDBJ whole genome shotgun (WGS) entry which is preliminary data.</text>
</comment>
<evidence type="ECO:0000256" key="2">
    <source>
        <dbReference type="ARBA" id="ARBA00006727"/>
    </source>
</evidence>
<evidence type="ECO:0000256" key="1">
    <source>
        <dbReference type="ARBA" id="ARBA00004141"/>
    </source>
</evidence>
<dbReference type="GO" id="GO:0022857">
    <property type="term" value="F:transmembrane transporter activity"/>
    <property type="evidence" value="ECO:0007669"/>
    <property type="project" value="InterPro"/>
</dbReference>
<dbReference type="PANTHER" id="PTHR11360:SF234">
    <property type="entry name" value="MFS-TYPE TRANSPORTER DBAD-RELATED"/>
    <property type="match status" value="1"/>
</dbReference>
<keyword evidence="3" id="KW-0812">Transmembrane</keyword>
<dbReference type="PANTHER" id="PTHR11360">
    <property type="entry name" value="MONOCARBOXYLATE TRANSPORTER"/>
    <property type="match status" value="1"/>
</dbReference>
<feature type="transmembrane region" description="Helical" evidence="3">
    <location>
        <begin position="368"/>
        <end position="389"/>
    </location>
</feature>
<gene>
    <name evidence="4" type="primary">MCH5_2</name>
    <name evidence="4" type="ORF">Hypma_003991</name>
</gene>
<dbReference type="InParanoid" id="A0A369J7G4"/>
<reference evidence="4" key="1">
    <citation type="submission" date="2018-04" db="EMBL/GenBank/DDBJ databases">
        <title>Whole genome sequencing of Hypsizygus marmoreus.</title>
        <authorList>
            <person name="Choi I.-G."/>
            <person name="Min B."/>
            <person name="Kim J.-G."/>
            <person name="Kim S."/>
            <person name="Oh Y.-L."/>
            <person name="Kong W.-S."/>
            <person name="Park H."/>
            <person name="Jeong J."/>
            <person name="Song E.-S."/>
        </authorList>
    </citation>
    <scope>NUCLEOTIDE SEQUENCE [LARGE SCALE GENOMIC DNA]</scope>
    <source>
        <strain evidence="4">51987-8</strain>
    </source>
</reference>
<dbReference type="GO" id="GO:0016020">
    <property type="term" value="C:membrane"/>
    <property type="evidence" value="ECO:0007669"/>
    <property type="project" value="UniProtKB-SubCell"/>
</dbReference>
<feature type="transmembrane region" description="Helical" evidence="3">
    <location>
        <begin position="141"/>
        <end position="162"/>
    </location>
</feature>
<sequence length="397" mass="42458">METKVETMVVVPLDGEKSGGSTIERSQQENHEEEFQEGGLVGWATVAGAFIVQFCGFGYTTSFGVYQDFYTRIYITNESPSAISWIGSVNAFLVVACGVLAGRLYDKGYFYHLMYGGSFLISFSLFMLSCAKPNQFYQASVGAGIGAGVMYVPSIAVISHYFCARRAMAMTIVAAGSSFGAVIHPIMLNNMINGSLGFANATRVSAAMVSVLLLIACLLLRTRPPRGGPPTIALGKALRKFSRDWPYIVSIIGSSLFLLGYYFPLFYLQLDAVSHGLSEEFAFYALVIMSVASVAGRLISGAFVRRLGVGNMVLLSTGCCAVLIFAMIGLRTAASVVVLAVLYGFFAGMYIALIAPLLALLSDDISELGIRMGVGLGFSGIGVLTGKIISHHLHITT</sequence>
<dbReference type="Gene3D" id="1.20.1250.20">
    <property type="entry name" value="MFS general substrate transporter like domains"/>
    <property type="match status" value="2"/>
</dbReference>
<protein>
    <submittedName>
        <fullName evidence="4">Riboflavin transporter MCH5</fullName>
    </submittedName>
</protein>
<dbReference type="Proteomes" id="UP000076154">
    <property type="component" value="Unassembled WGS sequence"/>
</dbReference>
<proteinExistence type="inferred from homology"/>
<comment type="subcellular location">
    <subcellularLocation>
        <location evidence="1">Membrane</location>
        <topology evidence="1">Multi-pass membrane protein</topology>
    </subcellularLocation>
</comment>
<dbReference type="EMBL" id="LUEZ02000145">
    <property type="protein sequence ID" value="RDB15653.1"/>
    <property type="molecule type" value="Genomic_DNA"/>
</dbReference>
<dbReference type="AlphaFoldDB" id="A0A369J7G4"/>
<feature type="transmembrane region" description="Helical" evidence="3">
    <location>
        <begin position="169"/>
        <end position="188"/>
    </location>
</feature>
<evidence type="ECO:0000256" key="3">
    <source>
        <dbReference type="SAM" id="Phobius"/>
    </source>
</evidence>
<feature type="transmembrane region" description="Helical" evidence="3">
    <location>
        <begin position="109"/>
        <end position="129"/>
    </location>
</feature>
<feature type="transmembrane region" description="Helical" evidence="3">
    <location>
        <begin position="281"/>
        <end position="300"/>
    </location>
</feature>
<keyword evidence="5" id="KW-1185">Reference proteome</keyword>
<dbReference type="InterPro" id="IPR011701">
    <property type="entry name" value="MFS"/>
</dbReference>
<comment type="similarity">
    <text evidence="2">Belongs to the major facilitator superfamily. Monocarboxylate porter (TC 2.A.1.13) family.</text>
</comment>
<evidence type="ECO:0000313" key="5">
    <source>
        <dbReference type="Proteomes" id="UP000076154"/>
    </source>
</evidence>
<feature type="transmembrane region" description="Helical" evidence="3">
    <location>
        <begin position="82"/>
        <end position="102"/>
    </location>
</feature>
<feature type="transmembrane region" description="Helical" evidence="3">
    <location>
        <begin position="336"/>
        <end position="361"/>
    </location>
</feature>
<organism evidence="4 5">
    <name type="scientific">Hypsizygus marmoreus</name>
    <name type="common">White beech mushroom</name>
    <name type="synonym">Agaricus marmoreus</name>
    <dbReference type="NCBI Taxonomy" id="39966"/>
    <lineage>
        <taxon>Eukaryota</taxon>
        <taxon>Fungi</taxon>
        <taxon>Dikarya</taxon>
        <taxon>Basidiomycota</taxon>
        <taxon>Agaricomycotina</taxon>
        <taxon>Agaricomycetes</taxon>
        <taxon>Agaricomycetidae</taxon>
        <taxon>Agaricales</taxon>
        <taxon>Tricholomatineae</taxon>
        <taxon>Lyophyllaceae</taxon>
        <taxon>Hypsizygus</taxon>
    </lineage>
</organism>
<dbReference type="InterPro" id="IPR036259">
    <property type="entry name" value="MFS_trans_sf"/>
</dbReference>
<feature type="transmembrane region" description="Helical" evidence="3">
    <location>
        <begin position="40"/>
        <end position="62"/>
    </location>
</feature>
<feature type="transmembrane region" description="Helical" evidence="3">
    <location>
        <begin position="312"/>
        <end position="330"/>
    </location>
</feature>